<feature type="compositionally biased region" description="Basic and acidic residues" evidence="7">
    <location>
        <begin position="280"/>
        <end position="294"/>
    </location>
</feature>
<feature type="compositionally biased region" description="Acidic residues" evidence="7">
    <location>
        <begin position="12"/>
        <end position="24"/>
    </location>
</feature>
<keyword evidence="5 6" id="KW-0131">Cell cycle</keyword>
<gene>
    <name evidence="9" type="ORF">ACHAWO_010414</name>
</gene>
<feature type="region of interest" description="Disordered" evidence="7">
    <location>
        <begin position="250"/>
        <end position="344"/>
    </location>
</feature>
<dbReference type="PANTHER" id="PTHR13220:SF11">
    <property type="entry name" value="TIMELESS-INTERACTING PROTEIN"/>
    <property type="match status" value="1"/>
</dbReference>
<feature type="compositionally biased region" description="Low complexity" evidence="7">
    <location>
        <begin position="46"/>
        <end position="56"/>
    </location>
</feature>
<keyword evidence="3 6" id="KW-0227">DNA damage</keyword>
<dbReference type="Pfam" id="PF07962">
    <property type="entry name" value="Swi3"/>
    <property type="match status" value="1"/>
</dbReference>
<evidence type="ECO:0000259" key="8">
    <source>
        <dbReference type="Pfam" id="PF07962"/>
    </source>
</evidence>
<evidence type="ECO:0000313" key="10">
    <source>
        <dbReference type="Proteomes" id="UP001530400"/>
    </source>
</evidence>
<dbReference type="GO" id="GO:0000076">
    <property type="term" value="P:DNA replication checkpoint signaling"/>
    <property type="evidence" value="ECO:0007669"/>
    <property type="project" value="UniProtKB-UniRule"/>
</dbReference>
<dbReference type="GO" id="GO:0031297">
    <property type="term" value="P:replication fork processing"/>
    <property type="evidence" value="ECO:0007669"/>
    <property type="project" value="UniProtKB-UniRule"/>
</dbReference>
<keyword evidence="4 6" id="KW-0539">Nucleus</keyword>
<proteinExistence type="inferred from homology"/>
<comment type="subcellular location">
    <subcellularLocation>
        <location evidence="1 6">Nucleus</location>
    </subcellularLocation>
</comment>
<evidence type="ECO:0000256" key="2">
    <source>
        <dbReference type="ARBA" id="ARBA00006075"/>
    </source>
</evidence>
<accession>A0ABD3MTX1</accession>
<evidence type="ECO:0000256" key="3">
    <source>
        <dbReference type="ARBA" id="ARBA00022763"/>
    </source>
</evidence>
<evidence type="ECO:0000256" key="7">
    <source>
        <dbReference type="SAM" id="MobiDB-lite"/>
    </source>
</evidence>
<reference evidence="9 10" key="1">
    <citation type="submission" date="2024-10" db="EMBL/GenBank/DDBJ databases">
        <title>Updated reference genomes for cyclostephanoid diatoms.</title>
        <authorList>
            <person name="Roberts W.R."/>
            <person name="Alverson A.J."/>
        </authorList>
    </citation>
    <scope>NUCLEOTIDE SEQUENCE [LARGE SCALE GENOMIC DNA]</scope>
    <source>
        <strain evidence="9 10">AJA010-31</strain>
    </source>
</reference>
<sequence>MSYAATERRPYDDDDLNSEEEEEERLLSAEHGEASDDGPKRKRSTKTTTFSEADAAAAKEFEEKVRAKKSRPALTTADLKGPKGLVVVRRSFSGQVKYREQKKAIGTGAKSNTVAQKMNQQSQITSAASYTRSLMSAYKNFARALFPSLAPEDVLLKVEDMGSKKEVKDYLQIMRTDVRREYLEGIYGSDKTDRILHELENGVGISREDLEEQLEVDDRPVARKMGEAVYDEEVVGGTIERGVTVTNPYGKEKSVSVEEPVPKDVGTDVSESDEEEELEFVGKETPSKDTEKAGNDGTEIVETAKDTSESVEDGSPVEDSVERSSDELAEMADEAVETAPAEQDTIQDVAATENEETPEAANLESVETPTVADTQETLTLVASQFGEEDMPDEPEDEVMNENITTKEDAAEESQDYTQFSQGETHFTQTERFSQSNLDASESNFQIEEQSQDDNMQQSLQLGQETQAEASQEY</sequence>
<comment type="caution">
    <text evidence="9">The sequence shown here is derived from an EMBL/GenBank/DDBJ whole genome shotgun (WGS) entry which is preliminary data.</text>
</comment>
<feature type="domain" description="Chromosome segregation in meiosis protein 3" evidence="8">
    <location>
        <begin position="74"/>
        <end position="177"/>
    </location>
</feature>
<keyword evidence="10" id="KW-1185">Reference proteome</keyword>
<feature type="region of interest" description="Disordered" evidence="7">
    <location>
        <begin position="402"/>
        <end position="473"/>
    </location>
</feature>
<evidence type="ECO:0000256" key="4">
    <source>
        <dbReference type="ARBA" id="ARBA00023242"/>
    </source>
</evidence>
<evidence type="ECO:0000256" key="5">
    <source>
        <dbReference type="ARBA" id="ARBA00023306"/>
    </source>
</evidence>
<feature type="compositionally biased region" description="Basic and acidic residues" evidence="7">
    <location>
        <begin position="250"/>
        <end position="266"/>
    </location>
</feature>
<organism evidence="9 10">
    <name type="scientific">Cyclotella atomus</name>
    <dbReference type="NCBI Taxonomy" id="382360"/>
    <lineage>
        <taxon>Eukaryota</taxon>
        <taxon>Sar</taxon>
        <taxon>Stramenopiles</taxon>
        <taxon>Ochrophyta</taxon>
        <taxon>Bacillariophyta</taxon>
        <taxon>Coscinodiscophyceae</taxon>
        <taxon>Thalassiosirophycidae</taxon>
        <taxon>Stephanodiscales</taxon>
        <taxon>Stephanodiscaceae</taxon>
        <taxon>Cyclotella</taxon>
    </lineage>
</organism>
<evidence type="ECO:0000256" key="1">
    <source>
        <dbReference type="ARBA" id="ARBA00004123"/>
    </source>
</evidence>
<dbReference type="AlphaFoldDB" id="A0ABD3MTX1"/>
<comment type="similarity">
    <text evidence="2 6">Belongs to the CSM3 family.</text>
</comment>
<evidence type="ECO:0000256" key="6">
    <source>
        <dbReference type="RuleBase" id="RU366049"/>
    </source>
</evidence>
<dbReference type="Proteomes" id="UP001530400">
    <property type="component" value="Unassembled WGS sequence"/>
</dbReference>
<dbReference type="PANTHER" id="PTHR13220">
    <property type="entry name" value="TIMELESS INTERACTING-RELATED"/>
    <property type="match status" value="1"/>
</dbReference>
<name>A0ABD3MTX1_9STRA</name>
<comment type="function">
    <text evidence="6">Plays an important role in the control of DNA replication and the maintenance of replication fork stability.</text>
</comment>
<feature type="region of interest" description="Disordered" evidence="7">
    <location>
        <begin position="1"/>
        <end position="76"/>
    </location>
</feature>
<dbReference type="EMBL" id="JALLPJ020001367">
    <property type="protein sequence ID" value="KAL3767395.1"/>
    <property type="molecule type" value="Genomic_DNA"/>
</dbReference>
<dbReference type="InterPro" id="IPR040038">
    <property type="entry name" value="TIPIN/Csm3/Swi3"/>
</dbReference>
<dbReference type="InterPro" id="IPR012923">
    <property type="entry name" value="Csm3"/>
</dbReference>
<feature type="compositionally biased region" description="Acidic residues" evidence="7">
    <location>
        <begin position="327"/>
        <end position="336"/>
    </location>
</feature>
<dbReference type="GO" id="GO:0005634">
    <property type="term" value="C:nucleus"/>
    <property type="evidence" value="ECO:0007669"/>
    <property type="project" value="UniProtKB-SubCell"/>
</dbReference>
<feature type="compositionally biased region" description="Basic and acidic residues" evidence="7">
    <location>
        <begin position="25"/>
        <end position="39"/>
    </location>
</feature>
<dbReference type="GO" id="GO:0006974">
    <property type="term" value="P:DNA damage response"/>
    <property type="evidence" value="ECO:0007669"/>
    <property type="project" value="UniProtKB-KW"/>
</dbReference>
<feature type="compositionally biased region" description="Basic and acidic residues" evidence="7">
    <location>
        <begin position="1"/>
        <end position="11"/>
    </location>
</feature>
<feature type="compositionally biased region" description="Acidic residues" evidence="7">
    <location>
        <begin position="270"/>
        <end position="279"/>
    </location>
</feature>
<protein>
    <recommendedName>
        <fullName evidence="8">Chromosome segregation in meiosis protein 3 domain-containing protein</fullName>
    </recommendedName>
</protein>
<feature type="compositionally biased region" description="Polar residues" evidence="7">
    <location>
        <begin position="415"/>
        <end position="473"/>
    </location>
</feature>
<evidence type="ECO:0000313" key="9">
    <source>
        <dbReference type="EMBL" id="KAL3767395.1"/>
    </source>
</evidence>